<dbReference type="EMBL" id="BJXA01000001">
    <property type="protein sequence ID" value="GEM35780.1"/>
    <property type="molecule type" value="Genomic_DNA"/>
</dbReference>
<proteinExistence type="predicted"/>
<organism evidence="1 2">
    <name type="scientific">Nocardia ninae NBRC 108245</name>
    <dbReference type="NCBI Taxonomy" id="1210091"/>
    <lineage>
        <taxon>Bacteria</taxon>
        <taxon>Bacillati</taxon>
        <taxon>Actinomycetota</taxon>
        <taxon>Actinomycetes</taxon>
        <taxon>Mycobacteriales</taxon>
        <taxon>Nocardiaceae</taxon>
        <taxon>Nocardia</taxon>
    </lineage>
</organism>
<keyword evidence="2" id="KW-1185">Reference proteome</keyword>
<sequence length="120" mass="13185">MGCAARRDVCRRRACVRGICWSGTADGDVGLSGSATAEALLCDVTGGVGHATGREVWLSCGPWVAYWWRATGRDVRLGSAAGREFWLRRAHRRRATSRCVGLRRTTGREVWLSCGPWVAY</sequence>
<evidence type="ECO:0000313" key="1">
    <source>
        <dbReference type="EMBL" id="GEM35780.1"/>
    </source>
</evidence>
<evidence type="ECO:0000313" key="2">
    <source>
        <dbReference type="Proteomes" id="UP000321424"/>
    </source>
</evidence>
<dbReference type="AlphaFoldDB" id="A0A511M582"/>
<gene>
    <name evidence="1" type="ORF">NN4_02990</name>
</gene>
<protein>
    <submittedName>
        <fullName evidence="1">Uncharacterized protein</fullName>
    </submittedName>
</protein>
<accession>A0A511M582</accession>
<name>A0A511M582_9NOCA</name>
<dbReference type="Proteomes" id="UP000321424">
    <property type="component" value="Unassembled WGS sequence"/>
</dbReference>
<comment type="caution">
    <text evidence="1">The sequence shown here is derived from an EMBL/GenBank/DDBJ whole genome shotgun (WGS) entry which is preliminary data.</text>
</comment>
<reference evidence="1 2" key="1">
    <citation type="submission" date="2019-07" db="EMBL/GenBank/DDBJ databases">
        <title>Whole genome shotgun sequence of Nocardia ninae NBRC 108245.</title>
        <authorList>
            <person name="Hosoyama A."/>
            <person name="Uohara A."/>
            <person name="Ohji S."/>
            <person name="Ichikawa N."/>
        </authorList>
    </citation>
    <scope>NUCLEOTIDE SEQUENCE [LARGE SCALE GENOMIC DNA]</scope>
    <source>
        <strain evidence="1 2">NBRC 108245</strain>
    </source>
</reference>